<dbReference type="KEGG" id="vg:16881419"/>
<dbReference type="EMBL" id="KC821633">
    <property type="protein sequence ID" value="AGO49686.1"/>
    <property type="molecule type" value="Genomic_DNA"/>
</dbReference>
<proteinExistence type="predicted"/>
<dbReference type="OrthoDB" id="27807at10239"/>
<dbReference type="RefSeq" id="YP_008242101.1">
    <property type="nucleotide sequence ID" value="NC_021803.1"/>
</dbReference>
<sequence>MTGLPVKSNWFFNFKQMNCTYCDKLIPPDQERYLGESELAFCEECFKIIN</sequence>
<reference evidence="1 2" key="1">
    <citation type="journal article" date="2013" name="Proc. Natl. Acad. Sci. U.S.A.">
        <title>Twelve previously unknown phage genera are ubiquitous in global oceans.</title>
        <authorList>
            <person name="Holmfeldt K."/>
            <person name="Solonenko N."/>
            <person name="Shah M."/>
            <person name="Corrier K."/>
            <person name="Riemann L."/>
            <person name="Verberkmoes N.C."/>
            <person name="Sullivan M.B."/>
        </authorList>
    </citation>
    <scope>NUCLEOTIDE SEQUENCE [LARGE SCALE GENOMIC DNA]</scope>
    <source>
        <strain evidence="1">Phi13:2</strain>
    </source>
</reference>
<dbReference type="GeneID" id="16881419"/>
<organism evidence="1 2">
    <name type="scientific">Cellulophaga phage phi13:2</name>
    <dbReference type="NCBI Taxonomy" id="1328030"/>
    <lineage>
        <taxon>Viruses</taxon>
        <taxon>Duplodnaviria</taxon>
        <taxon>Heunggongvirae</taxon>
        <taxon>Uroviricota</taxon>
        <taxon>Caudoviricetes</taxon>
        <taxon>Pachyviridae</taxon>
        <taxon>Baltivirus</taxon>
        <taxon>Baltivirus phi13duo</taxon>
    </lineage>
</organism>
<evidence type="ECO:0000313" key="2">
    <source>
        <dbReference type="Proteomes" id="UP000014736"/>
    </source>
</evidence>
<dbReference type="Proteomes" id="UP000014736">
    <property type="component" value="Segment"/>
</dbReference>
<protein>
    <submittedName>
        <fullName evidence="1">Uncharacterized protein</fullName>
    </submittedName>
</protein>
<accession>S0A2P8</accession>
<reference evidence="2" key="2">
    <citation type="submission" date="2013-03" db="EMBL/GenBank/DDBJ databases">
        <title>The Cellulophaga phages: a novel, diverse, and globally ubiquitous model system.</title>
        <authorList>
            <person name="Holmfeldt K."/>
            <person name="Solonenko N."/>
            <person name="Shah M."/>
            <person name="Corrier K."/>
            <person name="Riemann L."/>
            <person name="VerBerkmoes N.C."/>
            <person name="Sullivan M.B."/>
        </authorList>
    </citation>
    <scope>NUCLEOTIDE SEQUENCE [LARGE SCALE GENOMIC DNA]</scope>
</reference>
<gene>
    <name evidence="1" type="ORF">Phi13:2_gp076</name>
</gene>
<evidence type="ECO:0000313" key="1">
    <source>
        <dbReference type="EMBL" id="AGO49686.1"/>
    </source>
</evidence>
<keyword evidence="2" id="KW-1185">Reference proteome</keyword>
<name>S0A2P8_9CAUD</name>